<dbReference type="PROSITE" id="PS51257">
    <property type="entry name" value="PROKAR_LIPOPROTEIN"/>
    <property type="match status" value="1"/>
</dbReference>
<dbReference type="Proteomes" id="UP000831921">
    <property type="component" value="Chromosome"/>
</dbReference>
<evidence type="ECO:0008006" key="4">
    <source>
        <dbReference type="Google" id="ProtNLM"/>
    </source>
</evidence>
<keyword evidence="3" id="KW-1185">Reference proteome</keyword>
<sequence>MKITQNYLLAAYTVLLGALACVGWLFIGQSDDAPGAGMIGFAALLSSFFAAYRIARMATAKRQLQQIGVLQLKP</sequence>
<reference evidence="2 3" key="1">
    <citation type="submission" date="2022-05" db="EMBL/GenBank/DDBJ databases">
        <title>S8-45 Sphingomonas ultraviolaceadurans.</title>
        <authorList>
            <person name="Liu Y."/>
        </authorList>
    </citation>
    <scope>NUCLEOTIDE SEQUENCE [LARGE SCALE GENOMIC DNA]</scope>
    <source>
        <strain evidence="2 3">S8-45</strain>
    </source>
</reference>
<protein>
    <recommendedName>
        <fullName evidence="4">Lipoprotein</fullName>
    </recommendedName>
</protein>
<keyword evidence="1" id="KW-1133">Transmembrane helix</keyword>
<feature type="transmembrane region" description="Helical" evidence="1">
    <location>
        <begin position="33"/>
        <end position="55"/>
    </location>
</feature>
<keyword evidence="1" id="KW-0812">Transmembrane</keyword>
<gene>
    <name evidence="2" type="ORF">M1K48_07015</name>
</gene>
<evidence type="ECO:0000256" key="1">
    <source>
        <dbReference type="SAM" id="Phobius"/>
    </source>
</evidence>
<dbReference type="RefSeq" id="WP_249505122.1">
    <property type="nucleotide sequence ID" value="NZ_CP097253.1"/>
</dbReference>
<dbReference type="EMBL" id="CP097253">
    <property type="protein sequence ID" value="UUR09355.1"/>
    <property type="molecule type" value="Genomic_DNA"/>
</dbReference>
<proteinExistence type="predicted"/>
<organism evidence="2 3">
    <name type="scientific">Sphingomonas glaciei</name>
    <dbReference type="NCBI Taxonomy" id="2938948"/>
    <lineage>
        <taxon>Bacteria</taxon>
        <taxon>Pseudomonadati</taxon>
        <taxon>Pseudomonadota</taxon>
        <taxon>Alphaproteobacteria</taxon>
        <taxon>Sphingomonadales</taxon>
        <taxon>Sphingomonadaceae</taxon>
        <taxon>Sphingomonas</taxon>
    </lineage>
</organism>
<accession>A0ABY5MY19</accession>
<feature type="transmembrane region" description="Helical" evidence="1">
    <location>
        <begin position="7"/>
        <end position="27"/>
    </location>
</feature>
<evidence type="ECO:0000313" key="2">
    <source>
        <dbReference type="EMBL" id="UUR09355.1"/>
    </source>
</evidence>
<keyword evidence="1" id="KW-0472">Membrane</keyword>
<evidence type="ECO:0000313" key="3">
    <source>
        <dbReference type="Proteomes" id="UP000831921"/>
    </source>
</evidence>
<name>A0ABY5MY19_9SPHN</name>